<organism evidence="2 3">
    <name type="scientific">Pseudogymnoascus verrucosus</name>
    <dbReference type="NCBI Taxonomy" id="342668"/>
    <lineage>
        <taxon>Eukaryota</taxon>
        <taxon>Fungi</taxon>
        <taxon>Dikarya</taxon>
        <taxon>Ascomycota</taxon>
        <taxon>Pezizomycotina</taxon>
        <taxon>Leotiomycetes</taxon>
        <taxon>Thelebolales</taxon>
        <taxon>Thelebolaceae</taxon>
        <taxon>Pseudogymnoascus</taxon>
    </lineage>
</organism>
<dbReference type="AlphaFoldDB" id="A0A2P2SWZ2"/>
<evidence type="ECO:0000313" key="2">
    <source>
        <dbReference type="EMBL" id="OBU01314.1"/>
    </source>
</evidence>
<sequence length="358" mass="39330">MTSPSPDALLQLPVEIILGIVKQLEWQPSDIGSLLCSSKTTRFILKSHEEHLSQQFTSHLYTPSSLDPILASTIPPQPILDPPSTAASQPKRRRPQKFTPPLRFPYTYPWTAEIHKRNAIFCILSTSPLLSITPPRLLSLFETSTRLCANCHHGGITAFKSHGLNTLLKLSDARVTAHTPISSDEKSVNGDDLGRRGQEAWLAQQDALALASALALVWVASTVFEYGERSTWGAGGCEHNGHAASATSGAPESSDSSLVERQCIYRELALAHGPYFLWCSVRGSEAERKWVKETLDEGVEGLREYENGGSGAGMRSLQSVVLRRFADLKGCQVWEGWDEVFSCVGEEIVRCRARKGSC</sequence>
<protein>
    <submittedName>
        <fullName evidence="2">Uncharacterized protein</fullName>
    </submittedName>
</protein>
<dbReference type="EMBL" id="KV460206">
    <property type="protein sequence ID" value="OBU01314.1"/>
    <property type="molecule type" value="Genomic_DNA"/>
</dbReference>
<proteinExistence type="predicted"/>
<keyword evidence="3" id="KW-1185">Reference proteome</keyword>
<dbReference type="OrthoDB" id="3431736at2759"/>
<dbReference type="STRING" id="342668.A0A2P2SWZ2"/>
<accession>A0A2P2SWZ2</accession>
<dbReference type="Proteomes" id="UP000091956">
    <property type="component" value="Unassembled WGS sequence"/>
</dbReference>
<feature type="region of interest" description="Disordered" evidence="1">
    <location>
        <begin position="76"/>
        <end position="100"/>
    </location>
</feature>
<evidence type="ECO:0000313" key="3">
    <source>
        <dbReference type="Proteomes" id="UP000091956"/>
    </source>
</evidence>
<reference evidence="2 3" key="1">
    <citation type="submission" date="2016-03" db="EMBL/GenBank/DDBJ databases">
        <title>Comparative genomics of Pseudogymnoascus destructans, the fungus causing white-nose syndrome of bats.</title>
        <authorList>
            <person name="Palmer J.M."/>
            <person name="Drees K.P."/>
            <person name="Foster J.T."/>
            <person name="Lindner D.L."/>
        </authorList>
    </citation>
    <scope>NUCLEOTIDE SEQUENCE [LARGE SCALE GENOMIC DNA]</scope>
    <source>
        <strain evidence="2 3">UAMH 10579</strain>
    </source>
</reference>
<dbReference type="RefSeq" id="XP_018135046.1">
    <property type="nucleotide sequence ID" value="XM_018269696.2"/>
</dbReference>
<name>A0A2P2SWZ2_9PEZI</name>
<evidence type="ECO:0000256" key="1">
    <source>
        <dbReference type="SAM" id="MobiDB-lite"/>
    </source>
</evidence>
<reference evidence="3" key="2">
    <citation type="journal article" date="2018" name="Nat. Commun.">
        <title>Extreme sensitivity to ultraviolet light in the fungal pathogen causing white-nose syndrome of bats.</title>
        <authorList>
            <person name="Palmer J.M."/>
            <person name="Drees K.P."/>
            <person name="Foster J.T."/>
            <person name="Lindner D.L."/>
        </authorList>
    </citation>
    <scope>NUCLEOTIDE SEQUENCE [LARGE SCALE GENOMIC DNA]</scope>
    <source>
        <strain evidence="3">UAMH 10579</strain>
    </source>
</reference>
<gene>
    <name evidence="2" type="ORF">VE01_00163</name>
</gene>
<dbReference type="GeneID" id="28833549"/>